<comment type="caution">
    <text evidence="9">The sequence shown here is derived from an EMBL/GenBank/DDBJ whole genome shotgun (WGS) entry which is preliminary data.</text>
</comment>
<reference evidence="9 10" key="1">
    <citation type="submission" date="2018-05" db="EMBL/GenBank/DDBJ databases">
        <title>Description of Sphingomonas pokkalii sp nov, isolated from the rhizosphere of saline tolerant pokkali rice and its draft genome analysis.</title>
        <authorList>
            <person name="Menon R."/>
            <person name="Kumari S."/>
            <person name="Rameshkumar N."/>
        </authorList>
    </citation>
    <scope>NUCLEOTIDE SEQUENCE [LARGE SCALE GENOMIC DNA]</scope>
    <source>
        <strain evidence="9 10">L3B27</strain>
    </source>
</reference>
<evidence type="ECO:0000313" key="9">
    <source>
        <dbReference type="EMBL" id="PVX30754.1"/>
    </source>
</evidence>
<evidence type="ECO:0000256" key="7">
    <source>
        <dbReference type="ARBA" id="ARBA00023136"/>
    </source>
</evidence>
<evidence type="ECO:0000256" key="1">
    <source>
        <dbReference type="ARBA" id="ARBA00004167"/>
    </source>
</evidence>
<dbReference type="InterPro" id="IPR003369">
    <property type="entry name" value="TatA/B/E"/>
</dbReference>
<dbReference type="RefSeq" id="WP_116470161.1">
    <property type="nucleotide sequence ID" value="NZ_QENQ01000001.1"/>
</dbReference>
<dbReference type="Proteomes" id="UP000245890">
    <property type="component" value="Unassembled WGS sequence"/>
</dbReference>
<keyword evidence="7" id="KW-0472">Membrane</keyword>
<keyword evidence="3" id="KW-0812">Transmembrane</keyword>
<evidence type="ECO:0000256" key="3">
    <source>
        <dbReference type="ARBA" id="ARBA00022692"/>
    </source>
</evidence>
<name>A0A2U0SHG4_9SPHN</name>
<keyword evidence="2" id="KW-0813">Transport</keyword>
<dbReference type="AlphaFoldDB" id="A0A2U0SHG4"/>
<dbReference type="Gene3D" id="1.20.5.3310">
    <property type="match status" value="1"/>
</dbReference>
<sequence>MFNIDSGEFLVVAIAALIFIGPKDLPRAMHFVGKWVGKARGVARQFRSGIDSMVREAELAELEKQWAAENERIMRQYPPQPLPAPETSAAIEHVAQNPATDVNPLHDPDAPVMTPQPDIHPDPIPAEVSAPRPAAATDAKPVPPASEVQP</sequence>
<keyword evidence="5" id="KW-1133">Transmembrane helix</keyword>
<organism evidence="9 10">
    <name type="scientific">Sphingomonas pokkalii</name>
    <dbReference type="NCBI Taxonomy" id="2175090"/>
    <lineage>
        <taxon>Bacteria</taxon>
        <taxon>Pseudomonadati</taxon>
        <taxon>Pseudomonadota</taxon>
        <taxon>Alphaproteobacteria</taxon>
        <taxon>Sphingomonadales</taxon>
        <taxon>Sphingomonadaceae</taxon>
        <taxon>Sphingomonas</taxon>
    </lineage>
</organism>
<gene>
    <name evidence="9" type="ORF">DD559_16615</name>
</gene>
<keyword evidence="6" id="KW-0811">Translocation</keyword>
<evidence type="ECO:0000256" key="5">
    <source>
        <dbReference type="ARBA" id="ARBA00022989"/>
    </source>
</evidence>
<keyword evidence="10" id="KW-1185">Reference proteome</keyword>
<evidence type="ECO:0000256" key="4">
    <source>
        <dbReference type="ARBA" id="ARBA00022927"/>
    </source>
</evidence>
<feature type="region of interest" description="Disordered" evidence="8">
    <location>
        <begin position="77"/>
        <end position="150"/>
    </location>
</feature>
<evidence type="ECO:0000256" key="6">
    <source>
        <dbReference type="ARBA" id="ARBA00023010"/>
    </source>
</evidence>
<dbReference type="PRINTS" id="PR01506">
    <property type="entry name" value="TATBPROTEIN"/>
</dbReference>
<evidence type="ECO:0000256" key="8">
    <source>
        <dbReference type="SAM" id="MobiDB-lite"/>
    </source>
</evidence>
<dbReference type="OrthoDB" id="7206969at2"/>
<protein>
    <submittedName>
        <fullName evidence="9">Twin-arginine translocase subunit TatB</fullName>
    </submittedName>
</protein>
<evidence type="ECO:0000256" key="2">
    <source>
        <dbReference type="ARBA" id="ARBA00022448"/>
    </source>
</evidence>
<evidence type="ECO:0000313" key="10">
    <source>
        <dbReference type="Proteomes" id="UP000245890"/>
    </source>
</evidence>
<accession>A0A2U0SHG4</accession>
<proteinExistence type="predicted"/>
<keyword evidence="4" id="KW-0653">Protein transport</keyword>
<comment type="subcellular location">
    <subcellularLocation>
        <location evidence="1">Membrane</location>
        <topology evidence="1">Single-pass membrane protein</topology>
    </subcellularLocation>
</comment>
<dbReference type="Pfam" id="PF02416">
    <property type="entry name" value="TatA_B_E"/>
    <property type="match status" value="1"/>
</dbReference>
<dbReference type="EMBL" id="QENQ01000001">
    <property type="protein sequence ID" value="PVX30754.1"/>
    <property type="molecule type" value="Genomic_DNA"/>
</dbReference>